<evidence type="ECO:0000259" key="1">
    <source>
        <dbReference type="PROSITE" id="PS51782"/>
    </source>
</evidence>
<dbReference type="Gene3D" id="3.10.350.10">
    <property type="entry name" value="LysM domain"/>
    <property type="match status" value="1"/>
</dbReference>
<dbReference type="Pfam" id="PF01476">
    <property type="entry name" value="LysM"/>
    <property type="match status" value="1"/>
</dbReference>
<accession>A0A4Q0PSM4</accession>
<protein>
    <submittedName>
        <fullName evidence="2">LysM domain-containing protein</fullName>
    </submittedName>
</protein>
<sequence>MATNPSKGSSKSVVSSGEKKYVVQRGDSLWKIARKFPGVSAENLKVWNDISGTKLKPGMTLVIAN</sequence>
<dbReference type="InterPro" id="IPR018392">
    <property type="entry name" value="LysM"/>
</dbReference>
<dbReference type="EMBL" id="QOVL01000001">
    <property type="protein sequence ID" value="RXG32965.1"/>
    <property type="molecule type" value="Genomic_DNA"/>
</dbReference>
<evidence type="ECO:0000313" key="2">
    <source>
        <dbReference type="EMBL" id="RXG32965.1"/>
    </source>
</evidence>
<dbReference type="PROSITE" id="PS51782">
    <property type="entry name" value="LYSM"/>
    <property type="match status" value="1"/>
</dbReference>
<proteinExistence type="predicted"/>
<dbReference type="InterPro" id="IPR036779">
    <property type="entry name" value="LysM_dom_sf"/>
</dbReference>
<dbReference type="CDD" id="cd00118">
    <property type="entry name" value="LysM"/>
    <property type="match status" value="1"/>
</dbReference>
<dbReference type="STRING" id="1122159.SAMN02745246_00115"/>
<evidence type="ECO:0000313" key="3">
    <source>
        <dbReference type="Proteomes" id="UP000290608"/>
    </source>
</evidence>
<dbReference type="AlphaFoldDB" id="A0A4Q0PSM4"/>
<reference evidence="2 3" key="1">
    <citation type="submission" date="2018-07" db="EMBL/GenBank/DDBJ databases">
        <title>Leeuwenhoekiella genomics.</title>
        <authorList>
            <person name="Tahon G."/>
            <person name="Willems A."/>
        </authorList>
    </citation>
    <scope>NUCLEOTIDE SEQUENCE [LARGE SCALE GENOMIC DNA]</scope>
    <source>
        <strain evidence="2 3">LMG 1345</strain>
    </source>
</reference>
<dbReference type="SMART" id="SM00257">
    <property type="entry name" value="LysM"/>
    <property type="match status" value="1"/>
</dbReference>
<name>A0A4Q0PSM4_9FLAO</name>
<feature type="domain" description="LysM" evidence="1">
    <location>
        <begin position="19"/>
        <end position="63"/>
    </location>
</feature>
<comment type="caution">
    <text evidence="2">The sequence shown here is derived from an EMBL/GenBank/DDBJ whole genome shotgun (WGS) entry which is preliminary data.</text>
</comment>
<dbReference type="Proteomes" id="UP000290608">
    <property type="component" value="Unassembled WGS sequence"/>
</dbReference>
<organism evidence="2 3">
    <name type="scientific">Leeuwenhoekiella marinoflava</name>
    <dbReference type="NCBI Taxonomy" id="988"/>
    <lineage>
        <taxon>Bacteria</taxon>
        <taxon>Pseudomonadati</taxon>
        <taxon>Bacteroidota</taxon>
        <taxon>Flavobacteriia</taxon>
        <taxon>Flavobacteriales</taxon>
        <taxon>Flavobacteriaceae</taxon>
        <taxon>Leeuwenhoekiella</taxon>
    </lineage>
</organism>
<gene>
    <name evidence="2" type="ORF">DSL99_56</name>
</gene>
<dbReference type="SUPFAM" id="SSF54106">
    <property type="entry name" value="LysM domain"/>
    <property type="match status" value="1"/>
</dbReference>